<organism evidence="3 4">
    <name type="scientific">Thalassotalea loyana</name>
    <dbReference type="NCBI Taxonomy" id="280483"/>
    <lineage>
        <taxon>Bacteria</taxon>
        <taxon>Pseudomonadati</taxon>
        <taxon>Pseudomonadota</taxon>
        <taxon>Gammaproteobacteria</taxon>
        <taxon>Alteromonadales</taxon>
        <taxon>Colwelliaceae</taxon>
        <taxon>Thalassotalea</taxon>
    </lineage>
</organism>
<dbReference type="EMBL" id="BSSV01000001">
    <property type="protein sequence ID" value="GLX84421.1"/>
    <property type="molecule type" value="Genomic_DNA"/>
</dbReference>
<reference evidence="3 4" key="1">
    <citation type="submission" date="2023-03" db="EMBL/GenBank/DDBJ databases">
        <title>Thalassotalea loyana LMG 22536T draft genome sequence.</title>
        <authorList>
            <person name="Sawabe T."/>
        </authorList>
    </citation>
    <scope>NUCLEOTIDE SEQUENCE [LARGE SCALE GENOMIC DNA]</scope>
    <source>
        <strain evidence="3 4">LMG 22536</strain>
    </source>
</reference>
<dbReference type="PANTHER" id="PTHR12526">
    <property type="entry name" value="GLYCOSYLTRANSFERASE"/>
    <property type="match status" value="1"/>
</dbReference>
<dbReference type="Proteomes" id="UP001157134">
    <property type="component" value="Unassembled WGS sequence"/>
</dbReference>
<name>A0ABQ6HBZ2_9GAMM</name>
<dbReference type="InterPro" id="IPR001296">
    <property type="entry name" value="Glyco_trans_1"/>
</dbReference>
<accession>A0ABQ6HBZ2</accession>
<sequence>MNLLILPDPGRSFNTVRPEASIFTSLARRGHNITIMTDADGAYVETYRNEGVTVIPLSSKRKLNWSGIAKIRQIIKQQNIDLVYATKSRTIPNAVFGSLGTNAKLIAYRGTTGGLYRTDLTNYLSILNPRVDGVICVSKAVEKHVKQQVIDKKAVETIYKGHDLQWYQQEATELSSINTNANNLNILCIGSERPHKGTFVVLDALAKLKHLAQLKLILVGDKLDTQIFDDYIKNHGIEHMVIRTGFRSDVPAIAKACDFTILPSKREGLPRIVLESLAVGTPVVTSSNEGALEIIKHDENGLVFPIGDSNALAQCITKLATDEALLKTLSNNAQEAIKTTFSHQSTVDQYELFFEKLTSN</sequence>
<dbReference type="PANTHER" id="PTHR12526:SF630">
    <property type="entry name" value="GLYCOSYLTRANSFERASE"/>
    <property type="match status" value="1"/>
</dbReference>
<comment type="caution">
    <text evidence="3">The sequence shown here is derived from an EMBL/GenBank/DDBJ whole genome shotgun (WGS) entry which is preliminary data.</text>
</comment>
<gene>
    <name evidence="3" type="ORF">tloyanaT_06730</name>
</gene>
<proteinExistence type="predicted"/>
<evidence type="ECO:0000259" key="2">
    <source>
        <dbReference type="Pfam" id="PF13439"/>
    </source>
</evidence>
<evidence type="ECO:0000313" key="3">
    <source>
        <dbReference type="EMBL" id="GLX84421.1"/>
    </source>
</evidence>
<feature type="domain" description="Glycosyl transferase family 1" evidence="1">
    <location>
        <begin position="178"/>
        <end position="335"/>
    </location>
</feature>
<dbReference type="InterPro" id="IPR028098">
    <property type="entry name" value="Glyco_trans_4-like_N"/>
</dbReference>
<dbReference type="CDD" id="cd03801">
    <property type="entry name" value="GT4_PimA-like"/>
    <property type="match status" value="1"/>
</dbReference>
<protein>
    <recommendedName>
        <fullName evidence="5">Glycosyltransferase family 1 protein</fullName>
    </recommendedName>
</protein>
<feature type="domain" description="Glycosyltransferase subfamily 4-like N-terminal" evidence="2">
    <location>
        <begin position="25"/>
        <end position="165"/>
    </location>
</feature>
<evidence type="ECO:0008006" key="5">
    <source>
        <dbReference type="Google" id="ProtNLM"/>
    </source>
</evidence>
<evidence type="ECO:0000313" key="4">
    <source>
        <dbReference type="Proteomes" id="UP001157134"/>
    </source>
</evidence>
<keyword evidence="4" id="KW-1185">Reference proteome</keyword>
<dbReference type="Gene3D" id="3.40.50.2000">
    <property type="entry name" value="Glycogen Phosphorylase B"/>
    <property type="match status" value="2"/>
</dbReference>
<dbReference type="Pfam" id="PF00534">
    <property type="entry name" value="Glycos_transf_1"/>
    <property type="match status" value="1"/>
</dbReference>
<dbReference type="Pfam" id="PF13439">
    <property type="entry name" value="Glyco_transf_4"/>
    <property type="match status" value="1"/>
</dbReference>
<evidence type="ECO:0000259" key="1">
    <source>
        <dbReference type="Pfam" id="PF00534"/>
    </source>
</evidence>
<dbReference type="SUPFAM" id="SSF53756">
    <property type="entry name" value="UDP-Glycosyltransferase/glycogen phosphorylase"/>
    <property type="match status" value="1"/>
</dbReference>
<dbReference type="RefSeq" id="WP_284295999.1">
    <property type="nucleotide sequence ID" value="NZ_BSSV01000001.1"/>
</dbReference>